<organism evidence="1 2">
    <name type="scientific">Bradyrhizobium canariense</name>
    <dbReference type="NCBI Taxonomy" id="255045"/>
    <lineage>
        <taxon>Bacteria</taxon>
        <taxon>Pseudomonadati</taxon>
        <taxon>Pseudomonadota</taxon>
        <taxon>Alphaproteobacteria</taxon>
        <taxon>Hyphomicrobiales</taxon>
        <taxon>Nitrobacteraceae</taxon>
        <taxon>Bradyrhizobium</taxon>
    </lineage>
</organism>
<protein>
    <submittedName>
        <fullName evidence="1">Uncharacterized protein</fullName>
    </submittedName>
</protein>
<dbReference type="EMBL" id="LT629750">
    <property type="protein sequence ID" value="SDS27784.1"/>
    <property type="molecule type" value="Genomic_DNA"/>
</dbReference>
<evidence type="ECO:0000313" key="1">
    <source>
        <dbReference type="EMBL" id="SDS27784.1"/>
    </source>
</evidence>
<reference evidence="2" key="1">
    <citation type="submission" date="2016-10" db="EMBL/GenBank/DDBJ databases">
        <authorList>
            <person name="Varghese N."/>
            <person name="Submissions S."/>
        </authorList>
    </citation>
    <scope>NUCLEOTIDE SEQUENCE [LARGE SCALE GENOMIC DNA]</scope>
    <source>
        <strain evidence="2">GAS369</strain>
    </source>
</reference>
<dbReference type="RefSeq" id="WP_167558648.1">
    <property type="nucleotide sequence ID" value="NZ_LT629750.1"/>
</dbReference>
<dbReference type="AlphaFoldDB" id="A0A1H1QWF2"/>
<dbReference type="Proteomes" id="UP000243904">
    <property type="component" value="Chromosome I"/>
</dbReference>
<sequence>MALPSTYGDDQIRPIEHFHQLVEEALIVVGARLKIFFQNALCFADGLKS</sequence>
<name>A0A1H1QWF2_9BRAD</name>
<evidence type="ECO:0000313" key="2">
    <source>
        <dbReference type="Proteomes" id="UP000243904"/>
    </source>
</evidence>
<proteinExistence type="predicted"/>
<accession>A0A1H1QWF2</accession>
<gene>
    <name evidence="1" type="ORF">SAMN05444158_1560</name>
</gene>
<keyword evidence="2" id="KW-1185">Reference proteome</keyword>